<organism evidence="6">
    <name type="scientific">uncultured Pleomorphomonas sp</name>
    <dbReference type="NCBI Taxonomy" id="442121"/>
    <lineage>
        <taxon>Bacteria</taxon>
        <taxon>Pseudomonadati</taxon>
        <taxon>Pseudomonadota</taxon>
        <taxon>Alphaproteobacteria</taxon>
        <taxon>Hyphomicrobiales</taxon>
        <taxon>Pleomorphomonadaceae</taxon>
        <taxon>Pleomorphomonas</taxon>
        <taxon>environmental samples</taxon>
    </lineage>
</organism>
<dbReference type="InterPro" id="IPR028081">
    <property type="entry name" value="Leu-bd"/>
</dbReference>
<keyword evidence="4" id="KW-0029">Amino-acid transport</keyword>
<dbReference type="CDD" id="cd06358">
    <property type="entry name" value="PBP1_NHase"/>
    <property type="match status" value="1"/>
</dbReference>
<evidence type="ECO:0000256" key="1">
    <source>
        <dbReference type="ARBA" id="ARBA00010062"/>
    </source>
</evidence>
<dbReference type="PROSITE" id="PS51257">
    <property type="entry name" value="PROKAR_LIPOPROTEIN"/>
    <property type="match status" value="1"/>
</dbReference>
<dbReference type="EMBL" id="FMJD01000008">
    <property type="protein sequence ID" value="SCM76362.1"/>
    <property type="molecule type" value="Genomic_DNA"/>
</dbReference>
<dbReference type="PRINTS" id="PR00337">
    <property type="entry name" value="LEUILEVALBP"/>
</dbReference>
<gene>
    <name evidence="6" type="ORF">KL86PLE_40167</name>
</gene>
<evidence type="ECO:0000256" key="3">
    <source>
        <dbReference type="ARBA" id="ARBA00022729"/>
    </source>
</evidence>
<dbReference type="RefSeq" id="WP_288200127.1">
    <property type="nucleotide sequence ID" value="NZ_LT608334.1"/>
</dbReference>
<dbReference type="AlphaFoldDB" id="A0A212LFM2"/>
<sequence>MRTVRIGLLLCQQGPAGLWGPSAIACAQLAVNEINAAGGLLGRQVELWPLDAGLTAWSAATTAHDAVVVDHIDALIGMFPSYARRQVKEAIGGKVPFIYTPQFEGGEHDPSLLTTGETSGELLRPAIEWLMTERGVSRFFLCGSDYLWPRSSFSTARQIIRDLGGAITGEDYLPLENHDFGPLLDRIRATKSDVVLPHFLGLDAVQFHRAFAAEDLSACTVRFASAVDETVIYNLDDGDTENLYIASSYFASMRSRNNGAFLERYHCAFGDTPPPANAYGQSCYEGIYSYAALVEASGNFSATAVRRAVGRARLRKTARGLDKAPLVGGRHPIFVARVEGFDLKIVTGTAVA</sequence>
<evidence type="ECO:0000256" key="2">
    <source>
        <dbReference type="ARBA" id="ARBA00022448"/>
    </source>
</evidence>
<keyword evidence="2" id="KW-0813">Transport</keyword>
<evidence type="ECO:0000259" key="5">
    <source>
        <dbReference type="Pfam" id="PF13458"/>
    </source>
</evidence>
<evidence type="ECO:0000256" key="4">
    <source>
        <dbReference type="ARBA" id="ARBA00022970"/>
    </source>
</evidence>
<keyword evidence="3" id="KW-0732">Signal</keyword>
<dbReference type="InterPro" id="IPR000709">
    <property type="entry name" value="Leu_Ile_Val-bd"/>
</dbReference>
<dbReference type="InterPro" id="IPR028082">
    <property type="entry name" value="Peripla_BP_I"/>
</dbReference>
<protein>
    <submittedName>
        <fullName evidence="6">ABC-type branched-chain amino acid transport system, periplasmic component</fullName>
    </submittedName>
</protein>
<dbReference type="PANTHER" id="PTHR47628:SF1">
    <property type="entry name" value="ALIPHATIC AMIDASE EXPRESSION-REGULATING PROTEIN"/>
    <property type="match status" value="1"/>
</dbReference>
<name>A0A212LFM2_9HYPH</name>
<dbReference type="Gene3D" id="3.40.50.2300">
    <property type="match status" value="2"/>
</dbReference>
<accession>A0A212LFM2</accession>
<reference evidence="6" key="1">
    <citation type="submission" date="2016-08" db="EMBL/GenBank/DDBJ databases">
        <authorList>
            <person name="Seilhamer J.J."/>
        </authorList>
    </citation>
    <scope>NUCLEOTIDE SEQUENCE</scope>
    <source>
        <strain evidence="6">86</strain>
    </source>
</reference>
<dbReference type="SUPFAM" id="SSF53822">
    <property type="entry name" value="Periplasmic binding protein-like I"/>
    <property type="match status" value="1"/>
</dbReference>
<proteinExistence type="inferred from homology"/>
<dbReference type="PANTHER" id="PTHR47628">
    <property type="match status" value="1"/>
</dbReference>
<feature type="domain" description="Leucine-binding protein" evidence="5">
    <location>
        <begin position="3"/>
        <end position="309"/>
    </location>
</feature>
<comment type="similarity">
    <text evidence="1">Belongs to the leucine-binding protein family.</text>
</comment>
<evidence type="ECO:0000313" key="6">
    <source>
        <dbReference type="EMBL" id="SCM76362.1"/>
    </source>
</evidence>
<dbReference type="Pfam" id="PF13458">
    <property type="entry name" value="Peripla_BP_6"/>
    <property type="match status" value="1"/>
</dbReference>
<dbReference type="GO" id="GO:0006865">
    <property type="term" value="P:amino acid transport"/>
    <property type="evidence" value="ECO:0007669"/>
    <property type="project" value="UniProtKB-KW"/>
</dbReference>